<organism evidence="12 13">
    <name type="scientific">Mastacembelus armatus</name>
    <name type="common">zig-zag eel</name>
    <dbReference type="NCBI Taxonomy" id="205130"/>
    <lineage>
        <taxon>Eukaryota</taxon>
        <taxon>Metazoa</taxon>
        <taxon>Chordata</taxon>
        <taxon>Craniata</taxon>
        <taxon>Vertebrata</taxon>
        <taxon>Euteleostomi</taxon>
        <taxon>Actinopterygii</taxon>
        <taxon>Neopterygii</taxon>
        <taxon>Teleostei</taxon>
        <taxon>Neoteleostei</taxon>
        <taxon>Acanthomorphata</taxon>
        <taxon>Anabantaria</taxon>
        <taxon>Synbranchiformes</taxon>
        <taxon>Mastacembelidae</taxon>
        <taxon>Mastacembelus</taxon>
    </lineage>
</organism>
<evidence type="ECO:0000313" key="12">
    <source>
        <dbReference type="Ensembl" id="ENSMAMP00000015073.2"/>
    </source>
</evidence>
<keyword evidence="6" id="KW-0472">Membrane</keyword>
<evidence type="ECO:0000256" key="10">
    <source>
        <dbReference type="ARBA" id="ARBA00023319"/>
    </source>
</evidence>
<keyword evidence="5" id="KW-1133">Transmembrane helix</keyword>
<dbReference type="InterPro" id="IPR007110">
    <property type="entry name" value="Ig-like_dom"/>
</dbReference>
<dbReference type="GO" id="GO:0031295">
    <property type="term" value="P:T cell costimulation"/>
    <property type="evidence" value="ECO:0007669"/>
    <property type="project" value="TreeGrafter"/>
</dbReference>
<keyword evidence="13" id="KW-1185">Reference proteome</keyword>
<dbReference type="GO" id="GO:0007166">
    <property type="term" value="P:cell surface receptor signaling pathway"/>
    <property type="evidence" value="ECO:0007669"/>
    <property type="project" value="TreeGrafter"/>
</dbReference>
<dbReference type="Proteomes" id="UP000261640">
    <property type="component" value="Unplaced"/>
</dbReference>
<comment type="subcellular location">
    <subcellularLocation>
        <location evidence="1">Cell membrane</location>
        <topology evidence="1">Single-pass type I membrane protein</topology>
    </subcellularLocation>
</comment>
<evidence type="ECO:0000256" key="7">
    <source>
        <dbReference type="ARBA" id="ARBA00023157"/>
    </source>
</evidence>
<dbReference type="PANTHER" id="PTHR25466">
    <property type="entry name" value="T-LYMPHOCYTE ACTIVATION ANTIGEN"/>
    <property type="match status" value="1"/>
</dbReference>
<evidence type="ECO:0000256" key="4">
    <source>
        <dbReference type="ARBA" id="ARBA00022729"/>
    </source>
</evidence>
<dbReference type="InterPro" id="IPR013783">
    <property type="entry name" value="Ig-like_fold"/>
</dbReference>
<dbReference type="PROSITE" id="PS50835">
    <property type="entry name" value="IG_LIKE"/>
    <property type="match status" value="1"/>
</dbReference>
<evidence type="ECO:0000256" key="5">
    <source>
        <dbReference type="ARBA" id="ARBA00022989"/>
    </source>
</evidence>
<dbReference type="GO" id="GO:0071222">
    <property type="term" value="P:cellular response to lipopolysaccharide"/>
    <property type="evidence" value="ECO:0007669"/>
    <property type="project" value="TreeGrafter"/>
</dbReference>
<dbReference type="AlphaFoldDB" id="A0A3Q3LLP0"/>
<dbReference type="InterPro" id="IPR051713">
    <property type="entry name" value="T-cell_Activation_Regulation"/>
</dbReference>
<dbReference type="InterPro" id="IPR036179">
    <property type="entry name" value="Ig-like_dom_sf"/>
</dbReference>
<keyword evidence="10" id="KW-0393">Immunoglobulin domain</keyword>
<dbReference type="GO" id="GO:0042102">
    <property type="term" value="P:positive regulation of T cell proliferation"/>
    <property type="evidence" value="ECO:0007669"/>
    <property type="project" value="TreeGrafter"/>
</dbReference>
<dbReference type="Ensembl" id="ENSMAMT00000015492.2">
    <property type="protein sequence ID" value="ENSMAMP00000015073.2"/>
    <property type="gene ID" value="ENSMAMG00000010230.2"/>
</dbReference>
<dbReference type="SUPFAM" id="SSF48726">
    <property type="entry name" value="Immunoglobulin"/>
    <property type="match status" value="1"/>
</dbReference>
<accession>A0A3Q3LLP0</accession>
<keyword evidence="9" id="KW-0325">Glycoprotein</keyword>
<keyword evidence="4" id="KW-0732">Signal</keyword>
<dbReference type="GO" id="GO:0006955">
    <property type="term" value="P:immune response"/>
    <property type="evidence" value="ECO:0007669"/>
    <property type="project" value="TreeGrafter"/>
</dbReference>
<keyword evidence="3" id="KW-0812">Transmembrane</keyword>
<reference evidence="12" key="1">
    <citation type="submission" date="2025-08" db="UniProtKB">
        <authorList>
            <consortium name="Ensembl"/>
        </authorList>
    </citation>
    <scope>IDENTIFICATION</scope>
</reference>
<evidence type="ECO:0000256" key="6">
    <source>
        <dbReference type="ARBA" id="ARBA00023136"/>
    </source>
</evidence>
<dbReference type="GO" id="GO:0009897">
    <property type="term" value="C:external side of plasma membrane"/>
    <property type="evidence" value="ECO:0007669"/>
    <property type="project" value="TreeGrafter"/>
</dbReference>
<sequence length="200" mass="22888">MHQWDRFQTGTSQTCFHYKYFTSYSQRKCVSAAAAAVCPAHVVSVVLSVPDLMLESEAVSVQLPFITTADLPEDVTVEWKDWNNRKVHVYQDGSDRPEEQDEFYRNRTEMKKDLLRTGDLSLTLKHPTDTGTFTCRVYREGRVLREKQIYMCQGFLCLSLVVLETGSDPEIVPHRSPSSVQMKPMKSAVLISLSSCWQLE</sequence>
<evidence type="ECO:0000256" key="2">
    <source>
        <dbReference type="ARBA" id="ARBA00022475"/>
    </source>
</evidence>
<protein>
    <recommendedName>
        <fullName evidence="11">Ig-like domain-containing protein</fullName>
    </recommendedName>
</protein>
<feature type="domain" description="Ig-like" evidence="11">
    <location>
        <begin position="39"/>
        <end position="150"/>
    </location>
</feature>
<keyword evidence="2" id="KW-1003">Cell membrane</keyword>
<name>A0A3Q3LLP0_9TELE</name>
<evidence type="ECO:0000256" key="3">
    <source>
        <dbReference type="ARBA" id="ARBA00022692"/>
    </source>
</evidence>
<dbReference type="GO" id="GO:0042130">
    <property type="term" value="P:negative regulation of T cell proliferation"/>
    <property type="evidence" value="ECO:0007669"/>
    <property type="project" value="TreeGrafter"/>
</dbReference>
<dbReference type="GeneTree" id="ENSGT00940000177038"/>
<keyword evidence="8" id="KW-0675">Receptor</keyword>
<keyword evidence="7" id="KW-1015">Disulfide bond</keyword>
<evidence type="ECO:0000259" key="11">
    <source>
        <dbReference type="PROSITE" id="PS50835"/>
    </source>
</evidence>
<evidence type="ECO:0000256" key="1">
    <source>
        <dbReference type="ARBA" id="ARBA00004251"/>
    </source>
</evidence>
<evidence type="ECO:0000256" key="9">
    <source>
        <dbReference type="ARBA" id="ARBA00023180"/>
    </source>
</evidence>
<reference evidence="12" key="2">
    <citation type="submission" date="2025-09" db="UniProtKB">
        <authorList>
            <consortium name="Ensembl"/>
        </authorList>
    </citation>
    <scope>IDENTIFICATION</scope>
</reference>
<dbReference type="PANTHER" id="PTHR25466:SF14">
    <property type="entry name" value="BUTYROPHILIN SUBFAMILY 2 MEMBER A2-LIKE-RELATED"/>
    <property type="match status" value="1"/>
</dbReference>
<dbReference type="Gene3D" id="2.60.40.10">
    <property type="entry name" value="Immunoglobulins"/>
    <property type="match status" value="1"/>
</dbReference>
<evidence type="ECO:0000313" key="13">
    <source>
        <dbReference type="Proteomes" id="UP000261640"/>
    </source>
</evidence>
<dbReference type="InParanoid" id="A0A3Q3LLP0"/>
<proteinExistence type="predicted"/>
<evidence type="ECO:0000256" key="8">
    <source>
        <dbReference type="ARBA" id="ARBA00023170"/>
    </source>
</evidence>